<evidence type="ECO:0000256" key="1">
    <source>
        <dbReference type="SAM" id="Phobius"/>
    </source>
</evidence>
<dbReference type="STRING" id="1121284.SAMN05660493_02919"/>
<name>A0A1U7Q0V3_9FLAO</name>
<dbReference type="Proteomes" id="UP000187261">
    <property type="component" value="Unassembled WGS sequence"/>
</dbReference>
<dbReference type="AlphaFoldDB" id="A0A1U7Q0V3"/>
<keyword evidence="1" id="KW-1133">Transmembrane helix</keyword>
<dbReference type="EMBL" id="FTPU01000044">
    <property type="protein sequence ID" value="SIT98183.1"/>
    <property type="molecule type" value="Genomic_DNA"/>
</dbReference>
<keyword evidence="1" id="KW-0472">Membrane</keyword>
<feature type="transmembrane region" description="Helical" evidence="1">
    <location>
        <begin position="17"/>
        <end position="35"/>
    </location>
</feature>
<protein>
    <submittedName>
        <fullName evidence="2">Uncharacterized protein</fullName>
    </submittedName>
</protein>
<sequence length="54" mass="6414">MTWKTIFNPFQKYDEKYILIVGIIFFIFNIFGCYYSGNVNDSILKHTTSPRSKI</sequence>
<keyword evidence="3" id="KW-1185">Reference proteome</keyword>
<proteinExistence type="predicted"/>
<accession>A0A1U7Q0V3</accession>
<evidence type="ECO:0000313" key="2">
    <source>
        <dbReference type="EMBL" id="SIT98183.1"/>
    </source>
</evidence>
<dbReference type="RefSeq" id="WP_159435884.1">
    <property type="nucleotide sequence ID" value="NZ_FTPU01000044.1"/>
</dbReference>
<evidence type="ECO:0000313" key="3">
    <source>
        <dbReference type="Proteomes" id="UP000187261"/>
    </source>
</evidence>
<reference evidence="3" key="1">
    <citation type="submission" date="2016-10" db="EMBL/GenBank/DDBJ databases">
        <authorList>
            <person name="Varghese N."/>
            <person name="Submissions S."/>
        </authorList>
    </citation>
    <scope>NUCLEOTIDE SEQUENCE [LARGE SCALE GENOMIC DNA]</scope>
    <source>
        <strain evidence="3">DSM 19482</strain>
    </source>
</reference>
<keyword evidence="1" id="KW-0812">Transmembrane</keyword>
<gene>
    <name evidence="2" type="ORF">SAMN05660493_02919</name>
</gene>
<organism evidence="2 3">
    <name type="scientific">Epilithonimonas bovis DSM 19482</name>
    <dbReference type="NCBI Taxonomy" id="1121284"/>
    <lineage>
        <taxon>Bacteria</taxon>
        <taxon>Pseudomonadati</taxon>
        <taxon>Bacteroidota</taxon>
        <taxon>Flavobacteriia</taxon>
        <taxon>Flavobacteriales</taxon>
        <taxon>Weeksellaceae</taxon>
        <taxon>Chryseobacterium group</taxon>
        <taxon>Epilithonimonas</taxon>
    </lineage>
</organism>